<dbReference type="InterPro" id="IPR050855">
    <property type="entry name" value="NDM-1-like"/>
</dbReference>
<comment type="caution">
    <text evidence="2">The sequence shown here is derived from an EMBL/GenBank/DDBJ whole genome shotgun (WGS) entry which is preliminary data.</text>
</comment>
<protein>
    <submittedName>
        <fullName evidence="2">MBL fold metallo-hydrolase</fullName>
    </submittedName>
</protein>
<evidence type="ECO:0000313" key="3">
    <source>
        <dbReference type="Proteomes" id="UP001596337"/>
    </source>
</evidence>
<feature type="domain" description="Metallo-beta-lactamase" evidence="1">
    <location>
        <begin position="20"/>
        <end position="214"/>
    </location>
</feature>
<dbReference type="PANTHER" id="PTHR42951:SF17">
    <property type="entry name" value="METALLO-BETA-LACTAMASE DOMAIN-CONTAINING PROTEIN"/>
    <property type="match status" value="1"/>
</dbReference>
<accession>A0ABW2C4D6</accession>
<gene>
    <name evidence="2" type="ORF">ACFQGD_24005</name>
</gene>
<dbReference type="Proteomes" id="UP001596337">
    <property type="component" value="Unassembled WGS sequence"/>
</dbReference>
<evidence type="ECO:0000313" key="2">
    <source>
        <dbReference type="EMBL" id="MFC6870205.1"/>
    </source>
</evidence>
<dbReference type="InterPro" id="IPR001279">
    <property type="entry name" value="Metallo-B-lactamas"/>
</dbReference>
<dbReference type="InterPro" id="IPR036866">
    <property type="entry name" value="RibonucZ/Hydroxyglut_hydro"/>
</dbReference>
<dbReference type="Gene3D" id="3.60.15.10">
    <property type="entry name" value="Ribonuclease Z/Hydroxyacylglutathione hydrolase-like"/>
    <property type="match status" value="1"/>
</dbReference>
<dbReference type="PANTHER" id="PTHR42951">
    <property type="entry name" value="METALLO-BETA-LACTAMASE DOMAIN-CONTAINING"/>
    <property type="match status" value="1"/>
</dbReference>
<sequence>MSRHAPEARTEQVERIDLMQSTVYAVRGQRTVLVDAGPAGHEARLLRRLDRAGIPREDIAAIVLTHCHPDHAGGAAELRRRLDVPIAVHAAEAKWAAAGRSHFYRPLRPFGHVLRRTMRPTFRAFIPDIVLEQDGDLDQFGTSLRMLHTPGHTPGSITLVHGPTGDALVGDLLAGSVLRDNRPNWPFFAQDTAQIRRSVRTVLKANPRRLLFGHGRPASAQSVVLRFP</sequence>
<evidence type="ECO:0000259" key="1">
    <source>
        <dbReference type="SMART" id="SM00849"/>
    </source>
</evidence>
<dbReference type="SMART" id="SM00849">
    <property type="entry name" value="Lactamase_B"/>
    <property type="match status" value="1"/>
</dbReference>
<keyword evidence="3" id="KW-1185">Reference proteome</keyword>
<dbReference type="CDD" id="cd07721">
    <property type="entry name" value="yflN-like_MBL-fold"/>
    <property type="match status" value="1"/>
</dbReference>
<dbReference type="SUPFAM" id="SSF56281">
    <property type="entry name" value="Metallo-hydrolase/oxidoreductase"/>
    <property type="match status" value="1"/>
</dbReference>
<dbReference type="RefSeq" id="WP_345400208.1">
    <property type="nucleotide sequence ID" value="NZ_BAABLA010000098.1"/>
</dbReference>
<organism evidence="2 3">
    <name type="scientific">Haloechinothrix salitolerans</name>
    <dbReference type="NCBI Taxonomy" id="926830"/>
    <lineage>
        <taxon>Bacteria</taxon>
        <taxon>Bacillati</taxon>
        <taxon>Actinomycetota</taxon>
        <taxon>Actinomycetes</taxon>
        <taxon>Pseudonocardiales</taxon>
        <taxon>Pseudonocardiaceae</taxon>
        <taxon>Haloechinothrix</taxon>
    </lineage>
</organism>
<dbReference type="EMBL" id="JBHSXX010000001">
    <property type="protein sequence ID" value="MFC6870205.1"/>
    <property type="molecule type" value="Genomic_DNA"/>
</dbReference>
<name>A0ABW2C4D6_9PSEU</name>
<reference evidence="3" key="1">
    <citation type="journal article" date="2019" name="Int. J. Syst. Evol. Microbiol.">
        <title>The Global Catalogue of Microorganisms (GCM) 10K type strain sequencing project: providing services to taxonomists for standard genome sequencing and annotation.</title>
        <authorList>
            <consortium name="The Broad Institute Genomics Platform"/>
            <consortium name="The Broad Institute Genome Sequencing Center for Infectious Disease"/>
            <person name="Wu L."/>
            <person name="Ma J."/>
        </authorList>
    </citation>
    <scope>NUCLEOTIDE SEQUENCE [LARGE SCALE GENOMIC DNA]</scope>
    <source>
        <strain evidence="3">KCTC 32255</strain>
    </source>
</reference>
<dbReference type="Pfam" id="PF00753">
    <property type="entry name" value="Lactamase_B"/>
    <property type="match status" value="1"/>
</dbReference>
<proteinExistence type="predicted"/>